<dbReference type="Pfam" id="PF00443">
    <property type="entry name" value="UCH"/>
    <property type="match status" value="1"/>
</dbReference>
<dbReference type="GO" id="GO:0043161">
    <property type="term" value="P:proteasome-mediated ubiquitin-dependent protein catabolic process"/>
    <property type="evidence" value="ECO:0007669"/>
    <property type="project" value="InterPro"/>
</dbReference>
<evidence type="ECO:0000256" key="5">
    <source>
        <dbReference type="ARBA" id="ARBA00022807"/>
    </source>
</evidence>
<dbReference type="GO" id="GO:0070628">
    <property type="term" value="F:proteasome binding"/>
    <property type="evidence" value="ECO:0007669"/>
    <property type="project" value="TreeGrafter"/>
</dbReference>
<keyword evidence="3 6" id="KW-0833">Ubl conjugation pathway</keyword>
<dbReference type="Gene3D" id="3.90.70.10">
    <property type="entry name" value="Cysteine proteinases"/>
    <property type="match status" value="1"/>
</dbReference>
<protein>
    <recommendedName>
        <fullName evidence="6">Ubiquitin carboxyl-terminal hydrolase</fullName>
        <ecNumber evidence="6">3.4.19.12</ecNumber>
    </recommendedName>
</protein>
<keyword evidence="5 6" id="KW-0788">Thiol protease</keyword>
<organism evidence="9">
    <name type="scientific">Lotharella oceanica</name>
    <dbReference type="NCBI Taxonomy" id="641309"/>
    <lineage>
        <taxon>Eukaryota</taxon>
        <taxon>Sar</taxon>
        <taxon>Rhizaria</taxon>
        <taxon>Cercozoa</taxon>
        <taxon>Chlorarachniophyceae</taxon>
        <taxon>Lotharella</taxon>
    </lineage>
</organism>
<gene>
    <name evidence="9" type="ORF">LSP00402_LOCUS15644</name>
</gene>
<dbReference type="InterPro" id="IPR038765">
    <property type="entry name" value="Papain-like_cys_pep_sf"/>
</dbReference>
<evidence type="ECO:0000256" key="4">
    <source>
        <dbReference type="ARBA" id="ARBA00022801"/>
    </source>
</evidence>
<proteinExistence type="inferred from homology"/>
<dbReference type="PROSITE" id="PS50053">
    <property type="entry name" value="UBIQUITIN_2"/>
    <property type="match status" value="1"/>
</dbReference>
<dbReference type="EMBL" id="HBHP01025227">
    <property type="protein sequence ID" value="CAD9771654.1"/>
    <property type="molecule type" value="Transcribed_RNA"/>
</dbReference>
<dbReference type="InterPro" id="IPR018200">
    <property type="entry name" value="USP_CS"/>
</dbReference>
<dbReference type="Gene3D" id="3.10.20.90">
    <property type="entry name" value="Phosphatidylinositol 3-kinase Catalytic Subunit, Chain A, domain 1"/>
    <property type="match status" value="1"/>
</dbReference>
<dbReference type="AlphaFoldDB" id="A0A7S2TWC1"/>
<evidence type="ECO:0000313" key="9">
    <source>
        <dbReference type="EMBL" id="CAD9771654.1"/>
    </source>
</evidence>
<feature type="domain" description="Ubiquitin-like" evidence="7">
    <location>
        <begin position="13"/>
        <end position="57"/>
    </location>
</feature>
<dbReference type="InterPro" id="IPR000626">
    <property type="entry name" value="Ubiquitin-like_dom"/>
</dbReference>
<dbReference type="PROSITE" id="PS00973">
    <property type="entry name" value="USP_2"/>
    <property type="match status" value="1"/>
</dbReference>
<sequence>MAKKCSLKWNKQTFEVEVGESLQELQAKLYSLTQVPIERQKLLYRGRQLKKDGDLAKVKPSGKLMMMGSADELKAPTKKYVFEEDLSASEKVQLTKENVAGLNNLGNTCYMNSTVQCLRFIPELKASIQKYTSDPAGSGDMHSKMLILMGDMFNRLDKATEPFTPMAFVNIFRTAFPQFAQRGKSGMYMQQDADECLMTFMRVAGSQLSPKYGLDPNSKENVVKQLFGFKISRTLKCAEEGDDEVKTKEDSLDKLTCHIDEKTNFLVQGIEKSLDEVVELKSSKLNRNASFKQTTRLKTLPKYLVVQFVRFYWKKELGKKCKMLRKVKFPMKLDVESFCETPLRKSITARRMKDKEARDKELGLDSLQVVDKKAKLDPEKSDSMEVENTIQPSETTGFYQLFGVVTHKGRDADAGHYIGWVHDKDEDWSKYDDEKVSPCKEEDILALCGGGDWHTAYMCYYKRLDEMPPPPKKKGKK</sequence>
<dbReference type="PANTHER" id="PTHR43982">
    <property type="entry name" value="UBIQUITIN CARBOXYL-TERMINAL HYDROLASE"/>
    <property type="match status" value="1"/>
</dbReference>
<dbReference type="Pfam" id="PF00240">
    <property type="entry name" value="ubiquitin"/>
    <property type="match status" value="1"/>
</dbReference>
<dbReference type="SUPFAM" id="SSF54001">
    <property type="entry name" value="Cysteine proteinases"/>
    <property type="match status" value="1"/>
</dbReference>
<dbReference type="InterPro" id="IPR028889">
    <property type="entry name" value="USP"/>
</dbReference>
<dbReference type="SUPFAM" id="SSF54236">
    <property type="entry name" value="Ubiquitin-like"/>
    <property type="match status" value="1"/>
</dbReference>
<keyword evidence="4 6" id="KW-0378">Hydrolase</keyword>
<dbReference type="SMART" id="SM00213">
    <property type="entry name" value="UBQ"/>
    <property type="match status" value="1"/>
</dbReference>
<dbReference type="GO" id="GO:0061136">
    <property type="term" value="P:regulation of proteasomal protein catabolic process"/>
    <property type="evidence" value="ECO:0007669"/>
    <property type="project" value="TreeGrafter"/>
</dbReference>
<name>A0A7S2TWC1_9EUKA</name>
<dbReference type="GO" id="GO:0004843">
    <property type="term" value="F:cysteine-type deubiquitinase activity"/>
    <property type="evidence" value="ECO:0007669"/>
    <property type="project" value="UniProtKB-UniRule"/>
</dbReference>
<evidence type="ECO:0000256" key="3">
    <source>
        <dbReference type="ARBA" id="ARBA00022786"/>
    </source>
</evidence>
<keyword evidence="2 6" id="KW-0645">Protease</keyword>
<feature type="domain" description="USP" evidence="8">
    <location>
        <begin position="100"/>
        <end position="464"/>
    </location>
</feature>
<accession>A0A7S2TWC1</accession>
<dbReference type="EC" id="3.4.19.12" evidence="6"/>
<evidence type="ECO:0000259" key="8">
    <source>
        <dbReference type="PROSITE" id="PS50235"/>
    </source>
</evidence>
<dbReference type="GO" id="GO:0016579">
    <property type="term" value="P:protein deubiquitination"/>
    <property type="evidence" value="ECO:0007669"/>
    <property type="project" value="InterPro"/>
</dbReference>
<dbReference type="InterPro" id="IPR044635">
    <property type="entry name" value="UBP14-like"/>
</dbReference>
<comment type="catalytic activity">
    <reaction evidence="1 6">
        <text>Thiol-dependent hydrolysis of ester, thioester, amide, peptide and isopeptide bonds formed by the C-terminal Gly of ubiquitin (a 76-residue protein attached to proteins as an intracellular targeting signal).</text>
        <dbReference type="EC" id="3.4.19.12"/>
    </reaction>
</comment>
<comment type="similarity">
    <text evidence="6">Belongs to the peptidase C19 family.</text>
</comment>
<dbReference type="InterPro" id="IPR029071">
    <property type="entry name" value="Ubiquitin-like_domsf"/>
</dbReference>
<dbReference type="PROSITE" id="PS50235">
    <property type="entry name" value="USP_3"/>
    <property type="match status" value="1"/>
</dbReference>
<dbReference type="PANTHER" id="PTHR43982:SF1">
    <property type="entry name" value="UBIQUITIN CARBOXYL-TERMINAL HYDROLASE 14"/>
    <property type="match status" value="1"/>
</dbReference>
<dbReference type="InterPro" id="IPR001394">
    <property type="entry name" value="Peptidase_C19_UCH"/>
</dbReference>
<evidence type="ECO:0000256" key="1">
    <source>
        <dbReference type="ARBA" id="ARBA00000707"/>
    </source>
</evidence>
<evidence type="ECO:0000259" key="7">
    <source>
        <dbReference type="PROSITE" id="PS50053"/>
    </source>
</evidence>
<evidence type="ECO:0000256" key="6">
    <source>
        <dbReference type="RuleBase" id="RU366025"/>
    </source>
</evidence>
<dbReference type="PROSITE" id="PS00972">
    <property type="entry name" value="USP_1"/>
    <property type="match status" value="1"/>
</dbReference>
<evidence type="ECO:0000256" key="2">
    <source>
        <dbReference type="ARBA" id="ARBA00022670"/>
    </source>
</evidence>
<reference evidence="9" key="1">
    <citation type="submission" date="2021-01" db="EMBL/GenBank/DDBJ databases">
        <authorList>
            <person name="Corre E."/>
            <person name="Pelletier E."/>
            <person name="Niang G."/>
            <person name="Scheremetjew M."/>
            <person name="Finn R."/>
            <person name="Kale V."/>
            <person name="Holt S."/>
            <person name="Cochrane G."/>
            <person name="Meng A."/>
            <person name="Brown T."/>
            <person name="Cohen L."/>
        </authorList>
    </citation>
    <scope>NUCLEOTIDE SEQUENCE</scope>
    <source>
        <strain evidence="9">CCMP622</strain>
    </source>
</reference>